<dbReference type="RefSeq" id="WP_143065265.1">
    <property type="nucleotide sequence ID" value="NZ_FOCL01000009.1"/>
</dbReference>
<dbReference type="STRING" id="551995.SAMN05192574_109126"/>
<evidence type="ECO:0008006" key="4">
    <source>
        <dbReference type="Google" id="ProtNLM"/>
    </source>
</evidence>
<dbReference type="AlphaFoldDB" id="A0A1H8QSW9"/>
<evidence type="ECO:0000313" key="3">
    <source>
        <dbReference type="Proteomes" id="UP000198942"/>
    </source>
</evidence>
<protein>
    <recommendedName>
        <fullName evidence="4">LTXXQ motif family protein</fullName>
    </recommendedName>
</protein>
<gene>
    <name evidence="2" type="ORF">SAMN05192574_109126</name>
</gene>
<feature type="chain" id="PRO_5011503079" description="LTXXQ motif family protein" evidence="1">
    <location>
        <begin position="21"/>
        <end position="126"/>
    </location>
</feature>
<dbReference type="OrthoDB" id="797492at2"/>
<sequence length="126" mass="13630">MRKFLLLCCMFIGLAAAGNAQTKPGAKPVEKSKELQKQLKLTDKQTEKIAVIYQESSDKFEKIKAADKGDNTKMLVDIKPLRATTISKIKAVLTKGQAVKYDKLLKGAKATGGSGWGDGWSATNGQ</sequence>
<dbReference type="EMBL" id="FOCL01000009">
    <property type="protein sequence ID" value="SEO57068.1"/>
    <property type="molecule type" value="Genomic_DNA"/>
</dbReference>
<accession>A0A1H8QSW9</accession>
<proteinExistence type="predicted"/>
<name>A0A1H8QSW9_9SPHI</name>
<dbReference type="Proteomes" id="UP000198942">
    <property type="component" value="Unassembled WGS sequence"/>
</dbReference>
<reference evidence="3" key="1">
    <citation type="submission" date="2016-10" db="EMBL/GenBank/DDBJ databases">
        <authorList>
            <person name="Varghese N."/>
            <person name="Submissions S."/>
        </authorList>
    </citation>
    <scope>NUCLEOTIDE SEQUENCE [LARGE SCALE GENOMIC DNA]</scope>
    <source>
        <strain evidence="3">Gh-48</strain>
    </source>
</reference>
<evidence type="ECO:0000313" key="2">
    <source>
        <dbReference type="EMBL" id="SEO57068.1"/>
    </source>
</evidence>
<keyword evidence="3" id="KW-1185">Reference proteome</keyword>
<keyword evidence="1" id="KW-0732">Signal</keyword>
<feature type="signal peptide" evidence="1">
    <location>
        <begin position="1"/>
        <end position="20"/>
    </location>
</feature>
<organism evidence="2 3">
    <name type="scientific">Mucilaginibacter gossypiicola</name>
    <dbReference type="NCBI Taxonomy" id="551995"/>
    <lineage>
        <taxon>Bacteria</taxon>
        <taxon>Pseudomonadati</taxon>
        <taxon>Bacteroidota</taxon>
        <taxon>Sphingobacteriia</taxon>
        <taxon>Sphingobacteriales</taxon>
        <taxon>Sphingobacteriaceae</taxon>
        <taxon>Mucilaginibacter</taxon>
    </lineage>
</organism>
<evidence type="ECO:0000256" key="1">
    <source>
        <dbReference type="SAM" id="SignalP"/>
    </source>
</evidence>